<protein>
    <submittedName>
        <fullName evidence="2">Uncharacterized protein</fullName>
    </submittedName>
</protein>
<feature type="compositionally biased region" description="Polar residues" evidence="1">
    <location>
        <begin position="329"/>
        <end position="345"/>
    </location>
</feature>
<organism evidence="2 3">
    <name type="scientific">Meganyctiphanes norvegica</name>
    <name type="common">Northern krill</name>
    <name type="synonym">Thysanopoda norvegica</name>
    <dbReference type="NCBI Taxonomy" id="48144"/>
    <lineage>
        <taxon>Eukaryota</taxon>
        <taxon>Metazoa</taxon>
        <taxon>Ecdysozoa</taxon>
        <taxon>Arthropoda</taxon>
        <taxon>Crustacea</taxon>
        <taxon>Multicrustacea</taxon>
        <taxon>Malacostraca</taxon>
        <taxon>Eumalacostraca</taxon>
        <taxon>Eucarida</taxon>
        <taxon>Euphausiacea</taxon>
        <taxon>Euphausiidae</taxon>
        <taxon>Meganyctiphanes</taxon>
    </lineage>
</organism>
<feature type="non-terminal residue" evidence="2">
    <location>
        <position position="933"/>
    </location>
</feature>
<evidence type="ECO:0000256" key="1">
    <source>
        <dbReference type="SAM" id="MobiDB-lite"/>
    </source>
</evidence>
<feature type="compositionally biased region" description="Low complexity" evidence="1">
    <location>
        <begin position="393"/>
        <end position="404"/>
    </location>
</feature>
<gene>
    <name evidence="2" type="ORF">MNOR_LOCUS2463</name>
</gene>
<feature type="region of interest" description="Disordered" evidence="1">
    <location>
        <begin position="419"/>
        <end position="482"/>
    </location>
</feature>
<feature type="compositionally biased region" description="Basic and acidic residues" evidence="1">
    <location>
        <begin position="830"/>
        <end position="843"/>
    </location>
</feature>
<feature type="region of interest" description="Disordered" evidence="1">
    <location>
        <begin position="271"/>
        <end position="301"/>
    </location>
</feature>
<feature type="region of interest" description="Disordered" evidence="1">
    <location>
        <begin position="638"/>
        <end position="662"/>
    </location>
</feature>
<feature type="compositionally biased region" description="Basic and acidic residues" evidence="1">
    <location>
        <begin position="472"/>
        <end position="482"/>
    </location>
</feature>
<comment type="caution">
    <text evidence="2">The sequence shown here is derived from an EMBL/GenBank/DDBJ whole genome shotgun (WGS) entry which is preliminary data.</text>
</comment>
<feature type="region of interest" description="Disordered" evidence="1">
    <location>
        <begin position="391"/>
        <end position="410"/>
    </location>
</feature>
<name>A0AAV2PQ80_MEGNR</name>
<evidence type="ECO:0000313" key="2">
    <source>
        <dbReference type="EMBL" id="CAL4062164.1"/>
    </source>
</evidence>
<feature type="compositionally biased region" description="Polar residues" evidence="1">
    <location>
        <begin position="151"/>
        <end position="169"/>
    </location>
</feature>
<dbReference type="AlphaFoldDB" id="A0AAV2PQ80"/>
<proteinExistence type="predicted"/>
<reference evidence="2 3" key="1">
    <citation type="submission" date="2024-05" db="EMBL/GenBank/DDBJ databases">
        <authorList>
            <person name="Wallberg A."/>
        </authorList>
    </citation>
    <scope>NUCLEOTIDE SEQUENCE [LARGE SCALE GENOMIC DNA]</scope>
</reference>
<feature type="region of interest" description="Disordered" evidence="1">
    <location>
        <begin position="320"/>
        <end position="359"/>
    </location>
</feature>
<dbReference type="EMBL" id="CAXKWB010000755">
    <property type="protein sequence ID" value="CAL4062164.1"/>
    <property type="molecule type" value="Genomic_DNA"/>
</dbReference>
<feature type="compositionally biased region" description="Basic and acidic residues" evidence="1">
    <location>
        <begin position="923"/>
        <end position="933"/>
    </location>
</feature>
<sequence>MFAIKKYFNQRRRKNSTEYASTGDICTCPDKTPEVVKKKSRKVDIFRPKFMLSRESKLQSCSHELISPPIPITSSQELTENLYTNLYEPNQSCRRSISLDRISHGSVQVNGDMGRSSAYPYSIEASTDSLYPVSDLLTSRDSLFPHYDSITGRNTPSRSSSVSRITPTPSADFPHREAIGRASLRDRTNRNSLGNSSHYSEVIDDDVFPHASAPTGNAFTSFMSKNRCSGDPIYSEISNEGSLTSSYHSENRSGRSTPVFNYGSHALSRENLFRTPSRLQQMESDVRSSRAPSRPPERELSEWEKENLLFLRDLDNSSPRYRLKKSKSDGNVKTNLSTSSSTGEVSQGEDGRHTRGRVRARAPVLHFYSKNPIVKTSGYREDPEDCLAECEPSFSRSRNNSSTSYQCIDSKENVAPKPAVDRALAEHPRVRHSRSLSYSQGAEIASRMNSTQSGHILNEHPRRRSRSSSSQKHVDRKDTSLVRTHYREIKQNNSVQPKQILSKPQTVRSHSSSVPPQYQDINPLIADAECKLALIKPLSYVQTQETQQKNHQSNLSQEYCLPRLNEEIPKSKYKDSGICTDVENASHESDSIPGVVIAHLDDQKQARLLQKAQRVAQLKNKFFEDNSEIFSYLSDSSKLSSSSERNNSSTWWNNKQNPNNQQINDEITTGIYSTYTRGATVSDSYTAIHRHAITPDDDFSSSSQLSSSFSENQLPGKAFIPDSVGYVFGRTYSTETYLKHKADMHESTIDSIGIRKSASFDSNKSSLQSSLATDTEYFLPKNAICLDIGSSPMIESDSFPYKGIIIPHKDFMDKKSLSLDVKNPLNRSDNTPDKESPLSHKEISPIVANPPPLRRSITPEDPLTRRARTPSPGSIRRARRTYSKRCFSLPSAPFGELPEEPSISPETSSSPNTSWKWSSSPTRIKEIPEDIIQ</sequence>
<evidence type="ECO:0000313" key="3">
    <source>
        <dbReference type="Proteomes" id="UP001497623"/>
    </source>
</evidence>
<feature type="compositionally biased region" description="Low complexity" evidence="1">
    <location>
        <begin position="900"/>
        <end position="922"/>
    </location>
</feature>
<accession>A0AAV2PQ80</accession>
<dbReference type="Proteomes" id="UP001497623">
    <property type="component" value="Unassembled WGS sequence"/>
</dbReference>
<feature type="region of interest" description="Disordered" evidence="1">
    <location>
        <begin position="821"/>
        <end position="933"/>
    </location>
</feature>
<feature type="compositionally biased region" description="Basic and acidic residues" evidence="1">
    <location>
        <begin position="419"/>
        <end position="428"/>
    </location>
</feature>
<feature type="region of interest" description="Disordered" evidence="1">
    <location>
        <begin position="147"/>
        <end position="198"/>
    </location>
</feature>
<keyword evidence="3" id="KW-1185">Reference proteome</keyword>
<feature type="compositionally biased region" description="Basic and acidic residues" evidence="1">
    <location>
        <begin position="173"/>
        <end position="189"/>
    </location>
</feature>